<keyword evidence="1" id="KW-0413">Isomerase</keyword>
<dbReference type="AlphaFoldDB" id="A0A377A881"/>
<evidence type="ECO:0000313" key="2">
    <source>
        <dbReference type="Proteomes" id="UP000254052"/>
    </source>
</evidence>
<dbReference type="GO" id="GO:0005975">
    <property type="term" value="P:carbohydrate metabolic process"/>
    <property type="evidence" value="ECO:0007669"/>
    <property type="project" value="InterPro"/>
</dbReference>
<dbReference type="EMBL" id="UGED01000002">
    <property type="protein sequence ID" value="STL00335.1"/>
    <property type="molecule type" value="Genomic_DNA"/>
</dbReference>
<organism evidence="1 2">
    <name type="scientific">Escherichia coli</name>
    <dbReference type="NCBI Taxonomy" id="562"/>
    <lineage>
        <taxon>Bacteria</taxon>
        <taxon>Pseudomonadati</taxon>
        <taxon>Pseudomonadota</taxon>
        <taxon>Gammaproteobacteria</taxon>
        <taxon>Enterobacterales</taxon>
        <taxon>Enterobacteriaceae</taxon>
        <taxon>Escherichia</taxon>
    </lineage>
</organism>
<proteinExistence type="predicted"/>
<name>A0A377A881_ECOLX</name>
<reference evidence="1 2" key="1">
    <citation type="submission" date="2018-06" db="EMBL/GenBank/DDBJ databases">
        <authorList>
            <consortium name="Pathogen Informatics"/>
            <person name="Doyle S."/>
        </authorList>
    </citation>
    <scope>NUCLEOTIDE SEQUENCE [LARGE SCALE GENOMIC DNA]</scope>
    <source>
        <strain evidence="1 2">NCTC9962</strain>
    </source>
</reference>
<gene>
    <name evidence="1" type="primary">glmM_2</name>
    <name evidence="1" type="ORF">NCTC9962_00419</name>
</gene>
<dbReference type="InterPro" id="IPR016055">
    <property type="entry name" value="A-D-PHexomutase_a/b/a-I/II/III"/>
</dbReference>
<accession>A0A377A881</accession>
<dbReference type="Proteomes" id="UP000254052">
    <property type="component" value="Unassembled WGS sequence"/>
</dbReference>
<dbReference type="GO" id="GO:0008966">
    <property type="term" value="F:phosphoglucosamine mutase activity"/>
    <property type="evidence" value="ECO:0007669"/>
    <property type="project" value="UniProtKB-EC"/>
</dbReference>
<dbReference type="Gene3D" id="3.40.120.10">
    <property type="entry name" value="Alpha-D-Glucose-1,6-Bisphosphate, subunit A, domain 3"/>
    <property type="match status" value="1"/>
</dbReference>
<evidence type="ECO:0000313" key="1">
    <source>
        <dbReference type="EMBL" id="STL00335.1"/>
    </source>
</evidence>
<dbReference type="EC" id="5.4.2.10" evidence="1"/>
<dbReference type="SUPFAM" id="SSF53738">
    <property type="entry name" value="Phosphoglucomutase, first 3 domains"/>
    <property type="match status" value="1"/>
</dbReference>
<protein>
    <submittedName>
        <fullName evidence="1">Phosphoglucosamine mutase</fullName>
        <ecNumber evidence="1">5.4.2.10</ecNumber>
    </submittedName>
</protein>
<sequence length="71" mass="7823">MIRQNWGKASRIVDAAGRYIEFCKATFPNELSLSELKIVVDCANGATYHIAPNVLRELGRTLSLSVVSQTV</sequence>